<dbReference type="PANTHER" id="PTHR41533">
    <property type="entry name" value="L,D-TRANSPEPTIDASE HI_1667-RELATED"/>
    <property type="match status" value="1"/>
</dbReference>
<evidence type="ECO:0000313" key="2">
    <source>
        <dbReference type="EMBL" id="EIM05816.1"/>
    </source>
</evidence>
<proteinExistence type="predicted"/>
<feature type="domain" description="Peptidoglycan binding-like" evidence="1">
    <location>
        <begin position="18"/>
        <end position="72"/>
    </location>
</feature>
<reference evidence="2 3" key="1">
    <citation type="journal article" date="2012" name="J. Bacteriol.">
        <title>Genome Sequence of the Antarctic Psychrophile Bacterium Planococcus antarcticus DSM 14505.</title>
        <authorList>
            <person name="Margolles A."/>
            <person name="Gueimonde M."/>
            <person name="Sanchez B."/>
        </authorList>
    </citation>
    <scope>NUCLEOTIDE SEQUENCE [LARGE SCALE GENOMIC DNA]</scope>
    <source>
        <strain evidence="2 3">DSM 14505</strain>
    </source>
</reference>
<dbReference type="AlphaFoldDB" id="A0AA87LR11"/>
<protein>
    <recommendedName>
        <fullName evidence="1">Peptidoglycan binding-like domain-containing protein</fullName>
    </recommendedName>
</protein>
<evidence type="ECO:0000313" key="3">
    <source>
        <dbReference type="Proteomes" id="UP000004725"/>
    </source>
</evidence>
<dbReference type="PANTHER" id="PTHR41533:SF1">
    <property type="entry name" value="L,D-TRANSPEPTIDASE YCBB-RELATED"/>
    <property type="match status" value="1"/>
</dbReference>
<sequence length="434" mass="47589">MNIDNQLITADSAKRWIEMLQKQLIRENPAALPNDGIDGIYGAETAEWVTRFQERKGLYVDGIAGAETLERLRTDIVFYVGGPSGRGVELLQEDLEYFYLSSGTIDGIFGTGTRQSVRDFQSDNGLFVDGEAGPGTMKKMDELLTTLFAQSGDTGSLVRRIQEQLNEQESTNTPVYVDGIYGNETKNAVTQFQEANDLYVDGIAGPVTMNLLNIEAIHPLLREELIEFAQYQGEEPQLLEESVQQEYIAALQSNTIFLSTLPSGSTSSIEANALLDKGVYDFGEEVVIIVGFYTESLNSFISYMDISTQNLVSHFVFETTGEKFEDQVKMTVYDIEGATVESVDQTWADFSYNSLNSAIDLTSRVLEAQNQTSFRVASSSDELIEDLSCIVKSEGVCLFLGALGTVPPAMLAIYGACSATASVYTTLHGCGLPD</sequence>
<dbReference type="Proteomes" id="UP000004725">
    <property type="component" value="Unassembled WGS sequence"/>
</dbReference>
<name>A0AA87LR11_9BACL</name>
<gene>
    <name evidence="2" type="ORF">A1A1_14299</name>
</gene>
<feature type="domain" description="Peptidoglycan binding-like" evidence="1">
    <location>
        <begin position="154"/>
        <end position="212"/>
    </location>
</feature>
<dbReference type="EMBL" id="AJYB01000050">
    <property type="protein sequence ID" value="EIM05816.1"/>
    <property type="molecule type" value="Genomic_DNA"/>
</dbReference>
<dbReference type="InterPro" id="IPR052905">
    <property type="entry name" value="LD-transpeptidase_YkuD-like"/>
</dbReference>
<dbReference type="SUPFAM" id="SSF47090">
    <property type="entry name" value="PGBD-like"/>
    <property type="match status" value="3"/>
</dbReference>
<comment type="caution">
    <text evidence="2">The sequence shown here is derived from an EMBL/GenBank/DDBJ whole genome shotgun (WGS) entry which is preliminary data.</text>
</comment>
<accession>A0AA87LR11</accession>
<dbReference type="Gene3D" id="1.10.101.10">
    <property type="entry name" value="PGBD-like superfamily/PGBD"/>
    <property type="match status" value="3"/>
</dbReference>
<dbReference type="InterPro" id="IPR036365">
    <property type="entry name" value="PGBD-like_sf"/>
</dbReference>
<organism evidence="2 3">
    <name type="scientific">Planococcus antarcticus DSM 14505</name>
    <dbReference type="NCBI Taxonomy" id="1185653"/>
    <lineage>
        <taxon>Bacteria</taxon>
        <taxon>Bacillati</taxon>
        <taxon>Bacillota</taxon>
        <taxon>Bacilli</taxon>
        <taxon>Bacillales</taxon>
        <taxon>Caryophanaceae</taxon>
        <taxon>Planococcus</taxon>
    </lineage>
</organism>
<feature type="domain" description="Peptidoglycan binding-like" evidence="1">
    <location>
        <begin position="85"/>
        <end position="140"/>
    </location>
</feature>
<dbReference type="InterPro" id="IPR002477">
    <property type="entry name" value="Peptidoglycan-bd-like"/>
</dbReference>
<dbReference type="InterPro" id="IPR036366">
    <property type="entry name" value="PGBDSf"/>
</dbReference>
<evidence type="ECO:0000259" key="1">
    <source>
        <dbReference type="Pfam" id="PF01471"/>
    </source>
</evidence>
<dbReference type="Pfam" id="PF01471">
    <property type="entry name" value="PG_binding_1"/>
    <property type="match status" value="3"/>
</dbReference>
<dbReference type="RefSeq" id="WP_006830817.1">
    <property type="nucleotide sequence ID" value="NZ_AJYB01000050.1"/>
</dbReference>